<dbReference type="PROSITE" id="PS51318">
    <property type="entry name" value="TAT"/>
    <property type="match status" value="1"/>
</dbReference>
<dbReference type="eggNOG" id="ENOG502N5IP">
    <property type="taxonomic scope" value="Archaea"/>
</dbReference>
<dbReference type="Proteomes" id="UP000010846">
    <property type="component" value="Chromosome"/>
</dbReference>
<dbReference type="STRING" id="797302.Halru_0107"/>
<dbReference type="RefSeq" id="WP_015299461.1">
    <property type="nucleotide sequence ID" value="NC_019964.1"/>
</dbReference>
<dbReference type="OrthoDB" id="350981at2157"/>
<dbReference type="GeneID" id="14377647"/>
<accession>L0I7T6</accession>
<dbReference type="EMBL" id="CP003050">
    <property type="protein sequence ID" value="AGB14759.1"/>
    <property type="molecule type" value="Genomic_DNA"/>
</dbReference>
<protein>
    <submittedName>
        <fullName evidence="1">Uncharacterized protein</fullName>
    </submittedName>
</protein>
<dbReference type="AlphaFoldDB" id="L0I7T6"/>
<reference evidence="1" key="1">
    <citation type="submission" date="2011-09" db="EMBL/GenBank/DDBJ databases">
        <title>Complete sequence of Halovivax ruber XH-70.</title>
        <authorList>
            <consortium name="US DOE Joint Genome Institute"/>
            <person name="Lucas S."/>
            <person name="Han J."/>
            <person name="Lapidus A."/>
            <person name="Cheng J.-F."/>
            <person name="Goodwin L."/>
            <person name="Pitluck S."/>
            <person name="Peters L."/>
            <person name="Mikhailova N."/>
            <person name="Davenport K."/>
            <person name="Detter J.C."/>
            <person name="Han C."/>
            <person name="Tapia R."/>
            <person name="Land M."/>
            <person name="Hauser L."/>
            <person name="Kyrpides N."/>
            <person name="Ivanova N."/>
            <person name="Pagani I."/>
            <person name="Sproer C."/>
            <person name="Anderson I."/>
            <person name="Woyke T."/>
        </authorList>
    </citation>
    <scope>NUCLEOTIDE SEQUENCE</scope>
    <source>
        <strain evidence="1">XH-70</strain>
    </source>
</reference>
<evidence type="ECO:0000313" key="1">
    <source>
        <dbReference type="EMBL" id="AGB14759.1"/>
    </source>
</evidence>
<keyword evidence="2" id="KW-1185">Reference proteome</keyword>
<name>L0I7T6_HALRX</name>
<gene>
    <name evidence="1" type="ordered locus">Halru_0107</name>
</gene>
<sequence length="336" mass="35915">MADEYKGRSEMNRRDMLKKGAAGAGAFGFAPTSITWESADSDEFERLRAAPEVQSILSELKLDSLPEKAEKTELKVTESTTYSATRIEIDFGTLYFGDFGGETSAGFEFSGSNYRNIRSEKYRKIPSSVDAWLIGLDNDTIFIRTATDEEKSPILSQIPVNESDDTSVYTGSNISGFRVDVVQRPPELNEGLRTNKSQIGLEAIQDTELKTYHVNAGVSNCSTESVPVSSLHISADDVSVERITTQGIVDDVTDLFGDLGAVAGDCGNPIIGCISAIGVSIFGCGRCVPVCASSPTGVGAVLCIGCVYLFCDWLLSGIACVGPGGAMDCLETHGYV</sequence>
<evidence type="ECO:0000313" key="2">
    <source>
        <dbReference type="Proteomes" id="UP000010846"/>
    </source>
</evidence>
<dbReference type="KEGG" id="hru:Halru_0107"/>
<proteinExistence type="predicted"/>
<dbReference type="HOGENOM" id="CLU_825403_0_0_2"/>
<organism evidence="1 2">
    <name type="scientific">Halovivax ruber (strain DSM 18193 / JCM 13892 / XH-70)</name>
    <dbReference type="NCBI Taxonomy" id="797302"/>
    <lineage>
        <taxon>Archaea</taxon>
        <taxon>Methanobacteriati</taxon>
        <taxon>Methanobacteriota</taxon>
        <taxon>Stenosarchaea group</taxon>
        <taxon>Halobacteria</taxon>
        <taxon>Halobacteriales</taxon>
        <taxon>Natrialbaceae</taxon>
        <taxon>Halovivax</taxon>
    </lineage>
</organism>
<dbReference type="InterPro" id="IPR006311">
    <property type="entry name" value="TAT_signal"/>
</dbReference>